<dbReference type="OrthoDB" id="6428749at2759"/>
<evidence type="ECO:0000256" key="3">
    <source>
        <dbReference type="ARBA" id="ARBA00023242"/>
    </source>
</evidence>
<dbReference type="CDD" id="cd12148">
    <property type="entry name" value="fungal_TF_MHR"/>
    <property type="match status" value="1"/>
</dbReference>
<dbReference type="GO" id="GO:0016787">
    <property type="term" value="F:hydrolase activity"/>
    <property type="evidence" value="ECO:0007669"/>
    <property type="project" value="UniProtKB-KW"/>
</dbReference>
<evidence type="ECO:0000256" key="2">
    <source>
        <dbReference type="ARBA" id="ARBA00022801"/>
    </source>
</evidence>
<gene>
    <name evidence="6" type="ORF">PV06_06705</name>
</gene>
<dbReference type="EMBL" id="KN847337">
    <property type="protein sequence ID" value="KIW41118.1"/>
    <property type="molecule type" value="Genomic_DNA"/>
</dbReference>
<evidence type="ECO:0000313" key="6">
    <source>
        <dbReference type="EMBL" id="KIW41118.1"/>
    </source>
</evidence>
<dbReference type="GO" id="GO:0008270">
    <property type="term" value="F:zinc ion binding"/>
    <property type="evidence" value="ECO:0007669"/>
    <property type="project" value="InterPro"/>
</dbReference>
<dbReference type="GO" id="GO:0006351">
    <property type="term" value="P:DNA-templated transcription"/>
    <property type="evidence" value="ECO:0007669"/>
    <property type="project" value="InterPro"/>
</dbReference>
<dbReference type="AlphaFoldDB" id="A0A0D2DDJ8"/>
<evidence type="ECO:0000259" key="5">
    <source>
        <dbReference type="SMART" id="SM00906"/>
    </source>
</evidence>
<dbReference type="Gene3D" id="3.90.1300.10">
    <property type="entry name" value="Amidase signature (AS) domain"/>
    <property type="match status" value="1"/>
</dbReference>
<comment type="similarity">
    <text evidence="1">Belongs to the amidase family.</text>
</comment>
<dbReference type="SUPFAM" id="SSF75304">
    <property type="entry name" value="Amidase signature (AS) enzymes"/>
    <property type="match status" value="1"/>
</dbReference>
<feature type="domain" description="Xylanolytic transcriptional activator regulatory" evidence="5">
    <location>
        <begin position="842"/>
        <end position="917"/>
    </location>
</feature>
<reference evidence="6 7" key="1">
    <citation type="submission" date="2015-01" db="EMBL/GenBank/DDBJ databases">
        <title>The Genome Sequence of Exophiala oligosperma CBS72588.</title>
        <authorList>
            <consortium name="The Broad Institute Genomics Platform"/>
            <person name="Cuomo C."/>
            <person name="de Hoog S."/>
            <person name="Gorbushina A."/>
            <person name="Stielow B."/>
            <person name="Teixiera M."/>
            <person name="Abouelleil A."/>
            <person name="Chapman S.B."/>
            <person name="Priest M."/>
            <person name="Young S.K."/>
            <person name="Wortman J."/>
            <person name="Nusbaum C."/>
            <person name="Birren B."/>
        </authorList>
    </citation>
    <scope>NUCLEOTIDE SEQUENCE [LARGE SCALE GENOMIC DNA]</scope>
    <source>
        <strain evidence="6 7">CBS 72588</strain>
    </source>
</reference>
<evidence type="ECO:0000313" key="7">
    <source>
        <dbReference type="Proteomes" id="UP000053342"/>
    </source>
</evidence>
<keyword evidence="2" id="KW-0378">Hydrolase</keyword>
<dbReference type="SMART" id="SM00906">
    <property type="entry name" value="Fungal_trans"/>
    <property type="match status" value="1"/>
</dbReference>
<dbReference type="GO" id="GO:0003677">
    <property type="term" value="F:DNA binding"/>
    <property type="evidence" value="ECO:0007669"/>
    <property type="project" value="InterPro"/>
</dbReference>
<evidence type="ECO:0000256" key="4">
    <source>
        <dbReference type="SAM" id="MobiDB-lite"/>
    </source>
</evidence>
<dbReference type="HOGENOM" id="CLU_272851_0_0_1"/>
<dbReference type="RefSeq" id="XP_016261334.1">
    <property type="nucleotide sequence ID" value="XM_016407854.1"/>
</dbReference>
<dbReference type="STRING" id="215243.A0A0D2DDJ8"/>
<protein>
    <recommendedName>
        <fullName evidence="5">Xylanolytic transcriptional activator regulatory domain-containing protein</fullName>
    </recommendedName>
</protein>
<dbReference type="VEuPathDB" id="FungiDB:PV06_06705"/>
<organism evidence="6 7">
    <name type="scientific">Exophiala oligosperma</name>
    <dbReference type="NCBI Taxonomy" id="215243"/>
    <lineage>
        <taxon>Eukaryota</taxon>
        <taxon>Fungi</taxon>
        <taxon>Dikarya</taxon>
        <taxon>Ascomycota</taxon>
        <taxon>Pezizomycotina</taxon>
        <taxon>Eurotiomycetes</taxon>
        <taxon>Chaetothyriomycetidae</taxon>
        <taxon>Chaetothyriales</taxon>
        <taxon>Herpotrichiellaceae</taxon>
        <taxon>Exophiala</taxon>
    </lineage>
</organism>
<sequence>MSATDYSVDASSISRLDVQPWKQTALRAREVLSNSIPAKWKLHTNFETPDTDFPHAVLDCGILTSRQVELTQLTASELLPMLHTGTLSAAELTEAFCARAAIAQQLINCLTDFFPEEAIESAKALDAEYSKTRKLRGPLHGLPIAIKDTYAVRGKRTTNGCAAWYDSEPAGEDAALVQVVKDAGAIVFARTTMPQTGMALETVSPLWGRTLNPYNSRFGSGGSSGGDGALVAMHGAPCAPLASDIGGSIRAPAAFNGLYGMRPTSDRVPRTGLVSQRLGQISIKASCGPICHSLSDLKLLVKLILTHPTLPYEPTCISGFWKETHPKIKLTIGILATDGIVDPHPPVTRALRDVATSLQAAGHQVIEFTPPIDLWKAAITTWKLYFQNGAIETKAALAASGEPLIVQFRHYLDTFNVREHTVSEISECHRQQAAYKKAFVDAWDATANETQTGMPMDCIITPSAPLAGSPHDFPLWWGYTTIWNLIDYPSIIMPLKSFRLNPIKDAKDMSYQPRDNPFDKPNWEIYDPEMWKTQPMTFQVVGRNCRDEELISAVEVIDNVTPPDELARNTATQREWYSAATLEHLLLDLSKAAHPNQLKSPKARRHRATPRATVNSAQPDDNEGAIPISSSLNVSPNYDSGNLSRFFEAGVISSQWEGFEEKGTFRDVYIGTDVANLHHLVRDHELPGSGCLFYPFPAIRDELSWKPAAHGPSIYHYLPAEALNDLSSFPVRPVRDALVDTYFEDIHPGFPIVDEASFRKRYKDPDNPPALVVFQAMLLAAARITDHPQVAASREMTTAVLFKRAKTLFDLRHEHDRVDLIQAALLMAWYTDSSSDTVASNAYYWVGSAVRIAFGMGLHRTASLRYVPPNRRRFDRKYKKIWWILLYSEVMLALEYGRPSLIRADDFDVGILEDDDFKNMDDSEDLAVKGRFCSILGDISIVVLDMLSLRGPRGRPTHDSLSTTAAIERQLAAVAMRIAPTHDAWSCQLRIIYNLVALIFYRNNSDGDEGAAKLCSEAASNILTTFEAMVVHGTIRQCHLSTTTALTAAAIQFAREARSATAAGSIIKAVSAHGQLERLLGPAEALSQYFSHIKAVCKLCKSLSARAELLIKESQEPNSRLLSTDSQFPPDTSIDWESIMTNYRMPNNLGFNGLDLGDEGEEWLHDFSWANVDDPSYNGTDQ</sequence>
<accession>A0A0D2DDJ8</accession>
<dbReference type="InterPro" id="IPR036928">
    <property type="entry name" value="AS_sf"/>
</dbReference>
<proteinExistence type="inferred from homology"/>
<dbReference type="Pfam" id="PF01425">
    <property type="entry name" value="Amidase"/>
    <property type="match status" value="1"/>
</dbReference>
<dbReference type="Proteomes" id="UP000053342">
    <property type="component" value="Unassembled WGS sequence"/>
</dbReference>
<name>A0A0D2DDJ8_9EURO</name>
<keyword evidence="3" id="KW-0539">Nucleus</keyword>
<dbReference type="Pfam" id="PF04082">
    <property type="entry name" value="Fungal_trans"/>
    <property type="match status" value="1"/>
</dbReference>
<dbReference type="GeneID" id="27358779"/>
<feature type="region of interest" description="Disordered" evidence="4">
    <location>
        <begin position="596"/>
        <end position="631"/>
    </location>
</feature>
<dbReference type="PANTHER" id="PTHR46072">
    <property type="entry name" value="AMIDASE-RELATED-RELATED"/>
    <property type="match status" value="1"/>
</dbReference>
<evidence type="ECO:0000256" key="1">
    <source>
        <dbReference type="ARBA" id="ARBA00009199"/>
    </source>
</evidence>
<keyword evidence="7" id="KW-1185">Reference proteome</keyword>
<dbReference type="InterPro" id="IPR007219">
    <property type="entry name" value="XnlR_reg_dom"/>
</dbReference>
<dbReference type="InterPro" id="IPR023631">
    <property type="entry name" value="Amidase_dom"/>
</dbReference>